<keyword evidence="1" id="KW-0235">DNA replication</keyword>
<dbReference type="PANTHER" id="PTHR10133">
    <property type="entry name" value="DNA POLYMERASE I"/>
    <property type="match status" value="1"/>
</dbReference>
<dbReference type="PANTHER" id="PTHR10133:SF27">
    <property type="entry name" value="DNA POLYMERASE NU"/>
    <property type="match status" value="1"/>
</dbReference>
<evidence type="ECO:0000256" key="2">
    <source>
        <dbReference type="SAM" id="MobiDB-lite"/>
    </source>
</evidence>
<protein>
    <recommendedName>
        <fullName evidence="3">DNA-directed DNA polymerase family A palm domain-containing protein</fullName>
    </recommendedName>
</protein>
<dbReference type="InterPro" id="IPR043502">
    <property type="entry name" value="DNA/RNA_pol_sf"/>
</dbReference>
<proteinExistence type="predicted"/>
<accession>A0A1B6CG48</accession>
<dbReference type="Gene3D" id="1.10.150.20">
    <property type="entry name" value="5' to 3' exonuclease, C-terminal subdomain"/>
    <property type="match status" value="1"/>
</dbReference>
<gene>
    <name evidence="4" type="ORF">g.17698</name>
</gene>
<dbReference type="SUPFAM" id="SSF56672">
    <property type="entry name" value="DNA/RNA polymerases"/>
    <property type="match status" value="1"/>
</dbReference>
<dbReference type="Gene3D" id="1.20.1060.10">
    <property type="entry name" value="Taq DNA Polymerase, Chain T, domain 4"/>
    <property type="match status" value="1"/>
</dbReference>
<evidence type="ECO:0000313" key="4">
    <source>
        <dbReference type="EMBL" id="JAS12414.1"/>
    </source>
</evidence>
<dbReference type="CDD" id="cd08638">
    <property type="entry name" value="DNA_pol_A_theta"/>
    <property type="match status" value="1"/>
</dbReference>
<dbReference type="PRINTS" id="PR00868">
    <property type="entry name" value="DNAPOLI"/>
</dbReference>
<dbReference type="PROSITE" id="PS51257">
    <property type="entry name" value="PROKAR_LIPOPROTEIN"/>
    <property type="match status" value="1"/>
</dbReference>
<dbReference type="GO" id="GO:0003677">
    <property type="term" value="F:DNA binding"/>
    <property type="evidence" value="ECO:0007669"/>
    <property type="project" value="InterPro"/>
</dbReference>
<dbReference type="SMART" id="SM00482">
    <property type="entry name" value="POLAc"/>
    <property type="match status" value="1"/>
</dbReference>
<dbReference type="InterPro" id="IPR001098">
    <property type="entry name" value="DNA-dir_DNA_pol_A_palm_dom"/>
</dbReference>
<reference evidence="4" key="1">
    <citation type="submission" date="2015-12" db="EMBL/GenBank/DDBJ databases">
        <title>De novo transcriptome assembly of four potential Pierce s Disease insect vectors from Arizona vineyards.</title>
        <authorList>
            <person name="Tassone E.E."/>
        </authorList>
    </citation>
    <scope>NUCLEOTIDE SEQUENCE</scope>
</reference>
<dbReference type="GO" id="GO:0006302">
    <property type="term" value="P:double-strand break repair"/>
    <property type="evidence" value="ECO:0007669"/>
    <property type="project" value="TreeGrafter"/>
</dbReference>
<name>A0A1B6CG48_9HEMI</name>
<evidence type="ECO:0000259" key="3">
    <source>
        <dbReference type="SMART" id="SM00482"/>
    </source>
</evidence>
<dbReference type="InterPro" id="IPR036397">
    <property type="entry name" value="RNaseH_sf"/>
</dbReference>
<dbReference type="Gene3D" id="3.30.70.370">
    <property type="match status" value="1"/>
</dbReference>
<dbReference type="InterPro" id="IPR002298">
    <property type="entry name" value="DNA_polymerase_A"/>
</dbReference>
<dbReference type="GO" id="GO:0003887">
    <property type="term" value="F:DNA-directed DNA polymerase activity"/>
    <property type="evidence" value="ECO:0007669"/>
    <property type="project" value="InterPro"/>
</dbReference>
<feature type="region of interest" description="Disordered" evidence="2">
    <location>
        <begin position="254"/>
        <end position="284"/>
    </location>
</feature>
<dbReference type="EMBL" id="GEDC01024884">
    <property type="protein sequence ID" value="JAS12414.1"/>
    <property type="molecule type" value="Transcribed_RNA"/>
</dbReference>
<dbReference type="Pfam" id="PF00476">
    <property type="entry name" value="DNA_pol_A"/>
    <property type="match status" value="1"/>
</dbReference>
<dbReference type="GO" id="GO:0006261">
    <property type="term" value="P:DNA-templated DNA replication"/>
    <property type="evidence" value="ECO:0007669"/>
    <property type="project" value="InterPro"/>
</dbReference>
<sequence length="1332" mass="152069">MKRNKWTPLQQPPSPSSVSCLSPFGEQILQAMCHEIIFNQKNTNMIYQKNIPSLFESNNTTIVKNQTRQNNYISHYFNSHSQNSFLHTNYLTGNPKNTVLSNFATVEDLFNPAKTQCTQDLKGIDVYTSNTEPSPNSSPVMEFNDAVLYSTPYGAVINTIDTFKEPINNSIRSSILNNDTNTSNNSINYSPNVNGLTDTTSSYDVEGISTRKSYANPSLHSNKRGLVKNITFSINDLILSNTLKLNDYNKNKNSFKNQISKTSHTKNHSSHEKPISNRKKENIKTESNKITSYFPIIPSNKSLNSNLAVRESSITNSQVMLSDSNVLSNDKACYNIHNYLSIIEDCKKVQNSSFGINNVSHNNCNFDKKNDLTITDKIFNENEETKFNDNESLSPKGLQNNKFNLIDPVDNDNLSQIASISDLFPDENNPLVLEDNNYNVLKSHMDENIFVQNQCVQNKMHSGQLKEDTETIFNIDKNKIAALSQSKSEDLFLSQKSLNSLDTNEKLQSKDTILNYTTRPENKSNEKCEYLKQNEQLLVKKDVNTTKLNNIRYENLHKRINSDSESHEIFSDDCKVKRLKNDVKKTISNKSVLEFFHKKKKCLLKNNVHKKLNRRNESVMKLENIKVNISKIVESKSNDLEAINKGRSSNTSEIFMETKLFLNKLKDLNSKTFGSVRKKFIPPLIKPLVKQNSPAAPSKGYNMIILNEDSIKLIEKKINSNEIKQMFITVVYREGYTLMNKPSNTTKVSRCNPEAIMIYVDGVFNVEYWYCSVLSKEWSDLEKIRLLMNLLLSSKYTYKKVCYEAQAVLMLILDSFKFENYEEARYWSVLDPMVGCWLLDPDNPPHNFSKAMEILGIDQGLMIVNRKYDVKTQACTILPLLGLMMDSVEKKLESLNLLSLFQDMEMKVLPILAVLECQSICVDKKLLQENAVSLAKRLKELRQEAWKVAGKEFQINSHIQLRHILYEELQLDVKHNIKIKQTAQHGIKSTSEAMLKLLGKVHPLPKIILDFRQIQKLKSTYFDGILQHLNSTGTISSTWEQVGAATGRITSSSPNLQSIPKQPLTIMYDKGKFSTKQKFEHEVDQTKIISPRGVFISRPGYSFLAADFQHIEFRVFAHYTQDHNLLNAFQQSTDIFQTLAIMWLGKCDKEDRDRTKKLVYSLMYGAGLNKVAEYLNLDLEESNQIVNRFLDKLPCLKTLSSRVIEKCRAQGYLQSLSGRLRLFPNISSTNPGLRSYSERQAVNFIIQGSAADICKMAMLNSEEALSNSNLDVKLLMQIHDELVWEVADKDVQLVGEKVKLAMESNNKWGELRVPLPVAISVGKNWSDMMPLN</sequence>
<dbReference type="Gene3D" id="3.30.420.10">
    <property type="entry name" value="Ribonuclease H-like superfamily/Ribonuclease H"/>
    <property type="match status" value="1"/>
</dbReference>
<organism evidence="4">
    <name type="scientific">Clastoptera arizonana</name>
    <name type="common">Arizona spittle bug</name>
    <dbReference type="NCBI Taxonomy" id="38151"/>
    <lineage>
        <taxon>Eukaryota</taxon>
        <taxon>Metazoa</taxon>
        <taxon>Ecdysozoa</taxon>
        <taxon>Arthropoda</taxon>
        <taxon>Hexapoda</taxon>
        <taxon>Insecta</taxon>
        <taxon>Pterygota</taxon>
        <taxon>Neoptera</taxon>
        <taxon>Paraneoptera</taxon>
        <taxon>Hemiptera</taxon>
        <taxon>Auchenorrhyncha</taxon>
        <taxon>Cercopoidea</taxon>
        <taxon>Clastopteridae</taxon>
        <taxon>Clastoptera</taxon>
    </lineage>
</organism>
<feature type="domain" description="DNA-directed DNA polymerase family A palm" evidence="3">
    <location>
        <begin position="1092"/>
        <end position="1290"/>
    </location>
</feature>
<feature type="compositionally biased region" description="Basic and acidic residues" evidence="2">
    <location>
        <begin position="269"/>
        <end position="284"/>
    </location>
</feature>
<evidence type="ECO:0000256" key="1">
    <source>
        <dbReference type="ARBA" id="ARBA00022705"/>
    </source>
</evidence>